<keyword evidence="2" id="KW-1185">Reference proteome</keyword>
<reference evidence="1 2" key="1">
    <citation type="submission" date="2019-01" db="EMBL/GenBank/DDBJ databases">
        <authorList>
            <person name="Chen W.-M."/>
        </authorList>
    </citation>
    <scope>NUCLEOTIDE SEQUENCE [LARGE SCALE GENOMIC DNA]</scope>
    <source>
        <strain evidence="1 2">YBJ-36</strain>
    </source>
</reference>
<sequence>MPSLDIVDMVYQDGVPNPSGLATMHGIALMSYFAAAGIKTPDAINDGDATAASVGAISTPHVFAVGKCMKKLYGTQNKGEAKEEAVGDEDSTATKSSITIMVPGSTAEMNAMKKKLNASHGLLFVSQADGQVRQYGSELFPCHFRVSWGTGTNESYRGYTITATCYGDSVIYTPGLNFTPAEAP</sequence>
<accession>A0A437MTX0</accession>
<dbReference type="EMBL" id="SACK01000003">
    <property type="protein sequence ID" value="RVU01097.1"/>
    <property type="molecule type" value="Genomic_DNA"/>
</dbReference>
<evidence type="ECO:0000313" key="2">
    <source>
        <dbReference type="Proteomes" id="UP000282759"/>
    </source>
</evidence>
<organism evidence="1 2">
    <name type="scientific">Mucilaginibacter limnophilus</name>
    <dbReference type="NCBI Taxonomy" id="1932778"/>
    <lineage>
        <taxon>Bacteria</taxon>
        <taxon>Pseudomonadati</taxon>
        <taxon>Bacteroidota</taxon>
        <taxon>Sphingobacteriia</taxon>
        <taxon>Sphingobacteriales</taxon>
        <taxon>Sphingobacteriaceae</taxon>
        <taxon>Mucilaginibacter</taxon>
    </lineage>
</organism>
<dbReference type="RefSeq" id="WP_127704808.1">
    <property type="nucleotide sequence ID" value="NZ_SACK01000003.1"/>
</dbReference>
<protein>
    <submittedName>
        <fullName evidence="1">Uncharacterized protein</fullName>
    </submittedName>
</protein>
<dbReference type="Proteomes" id="UP000282759">
    <property type="component" value="Unassembled WGS sequence"/>
</dbReference>
<comment type="caution">
    <text evidence="1">The sequence shown here is derived from an EMBL/GenBank/DDBJ whole genome shotgun (WGS) entry which is preliminary data.</text>
</comment>
<dbReference type="AlphaFoldDB" id="A0A437MTX0"/>
<gene>
    <name evidence="1" type="ORF">EOD41_10815</name>
</gene>
<evidence type="ECO:0000313" key="1">
    <source>
        <dbReference type="EMBL" id="RVU01097.1"/>
    </source>
</evidence>
<proteinExistence type="predicted"/>
<name>A0A437MTX0_9SPHI</name>